<dbReference type="Pfam" id="PF03746">
    <property type="entry name" value="LamB_YcsF"/>
    <property type="match status" value="1"/>
</dbReference>
<evidence type="ECO:0000313" key="2">
    <source>
        <dbReference type="EMBL" id="GAA4486796.1"/>
    </source>
</evidence>
<keyword evidence="3" id="KW-1185">Reference proteome</keyword>
<dbReference type="Gene3D" id="3.20.20.370">
    <property type="entry name" value="Glycoside hydrolase/deacetylase"/>
    <property type="match status" value="1"/>
</dbReference>
<dbReference type="EC" id="3.5.2.9" evidence="1"/>
<organism evidence="2 3">
    <name type="scientific">Microbacterium panaciterrae</name>
    <dbReference type="NCBI Taxonomy" id="985759"/>
    <lineage>
        <taxon>Bacteria</taxon>
        <taxon>Bacillati</taxon>
        <taxon>Actinomycetota</taxon>
        <taxon>Actinomycetes</taxon>
        <taxon>Micrococcales</taxon>
        <taxon>Microbacteriaceae</taxon>
        <taxon>Microbacterium</taxon>
    </lineage>
</organism>
<dbReference type="Proteomes" id="UP001500731">
    <property type="component" value="Unassembled WGS sequence"/>
</dbReference>
<name>A0ABP8PHZ9_9MICO</name>
<dbReference type="HAMAP" id="MF_00691">
    <property type="entry name" value="PxpA"/>
    <property type="match status" value="1"/>
</dbReference>
<dbReference type="SUPFAM" id="SSF88713">
    <property type="entry name" value="Glycoside hydrolase/deacetylase"/>
    <property type="match status" value="1"/>
</dbReference>
<dbReference type="InterPro" id="IPR011330">
    <property type="entry name" value="Glyco_hydro/deAcase_b/a-brl"/>
</dbReference>
<comment type="caution">
    <text evidence="2">The sequence shown here is derived from an EMBL/GenBank/DDBJ whole genome shotgun (WGS) entry which is preliminary data.</text>
</comment>
<evidence type="ECO:0000313" key="3">
    <source>
        <dbReference type="Proteomes" id="UP001500731"/>
    </source>
</evidence>
<dbReference type="PANTHER" id="PTHR30292:SF0">
    <property type="entry name" value="5-OXOPROLINASE SUBUNIT A"/>
    <property type="match status" value="1"/>
</dbReference>
<comment type="function">
    <text evidence="1">Catalyzes the cleavage of 5-oxoproline to form L-glutamate coupled to the hydrolysis of ATP to ADP and inorganic phosphate.</text>
</comment>
<dbReference type="NCBIfam" id="NF003816">
    <property type="entry name" value="PRK05406.1-5"/>
    <property type="match status" value="1"/>
</dbReference>
<gene>
    <name evidence="1" type="primary">pxpA</name>
    <name evidence="2" type="ORF">GCM10023171_23490</name>
</gene>
<dbReference type="InterPro" id="IPR005501">
    <property type="entry name" value="LamB/YcsF/PxpA-like"/>
</dbReference>
<proteinExistence type="inferred from homology"/>
<reference evidence="3" key="1">
    <citation type="journal article" date="2019" name="Int. J. Syst. Evol. Microbiol.">
        <title>The Global Catalogue of Microorganisms (GCM) 10K type strain sequencing project: providing services to taxonomists for standard genome sequencing and annotation.</title>
        <authorList>
            <consortium name="The Broad Institute Genomics Platform"/>
            <consortium name="The Broad Institute Genome Sequencing Center for Infectious Disease"/>
            <person name="Wu L."/>
            <person name="Ma J."/>
        </authorList>
    </citation>
    <scope>NUCLEOTIDE SEQUENCE [LARGE SCALE GENOMIC DNA]</scope>
    <source>
        <strain evidence="3">JCM 17839</strain>
    </source>
</reference>
<comment type="catalytic activity">
    <reaction evidence="1">
        <text>5-oxo-L-proline + ATP + 2 H2O = L-glutamate + ADP + phosphate + H(+)</text>
        <dbReference type="Rhea" id="RHEA:10348"/>
        <dbReference type="ChEBI" id="CHEBI:15377"/>
        <dbReference type="ChEBI" id="CHEBI:15378"/>
        <dbReference type="ChEBI" id="CHEBI:29985"/>
        <dbReference type="ChEBI" id="CHEBI:30616"/>
        <dbReference type="ChEBI" id="CHEBI:43474"/>
        <dbReference type="ChEBI" id="CHEBI:58402"/>
        <dbReference type="ChEBI" id="CHEBI:456216"/>
        <dbReference type="EC" id="3.5.2.9"/>
    </reaction>
</comment>
<dbReference type="NCBIfam" id="NF003814">
    <property type="entry name" value="PRK05406.1-3"/>
    <property type="match status" value="1"/>
</dbReference>
<comment type="subunit">
    <text evidence="1">Forms a complex composed of PxpA, PxpB and PxpC.</text>
</comment>
<accession>A0ABP8PHZ9</accession>
<dbReference type="PANTHER" id="PTHR30292">
    <property type="entry name" value="UNCHARACTERIZED PROTEIN YBGL-RELATED"/>
    <property type="match status" value="1"/>
</dbReference>
<keyword evidence="1" id="KW-0547">Nucleotide-binding</keyword>
<dbReference type="CDD" id="cd10787">
    <property type="entry name" value="LamB_YcsF_like"/>
    <property type="match status" value="1"/>
</dbReference>
<comment type="similarity">
    <text evidence="1">Belongs to the LamB/PxpA family.</text>
</comment>
<dbReference type="RefSeq" id="WP_345187185.1">
    <property type="nucleotide sequence ID" value="NZ_BAABGP010000016.1"/>
</dbReference>
<keyword evidence="1" id="KW-0378">Hydrolase</keyword>
<sequence length="253" mass="26017">MTLDLNSDLGEAFAAWPMGDDEAMLQVVTSANVACGFHAGDAVTARRTVRLAARHGVAVGAHVGYRDLAGFGRRFLDVDAGTLADETLYQIGALRALAAAEGVRVTYVKPHGALYNRIVHDEVQAAAVIDGILAAGDDLAMMGLPGSRVLQLAADRGLRVLREAFADRAYRADGTLVPRSEPGAVLHDAEAIAARVVGLATTGTMTAITGESIAIDADSVCVHGDTPGAVAIARAVRTALERAGVSIAPPGAA</sequence>
<protein>
    <recommendedName>
        <fullName evidence="1">5-oxoprolinase subunit A</fullName>
        <shortName evidence="1">5-OPase subunit A</shortName>
        <ecNumber evidence="1">3.5.2.9</ecNumber>
    </recommendedName>
    <alternativeName>
        <fullName evidence="1">5-oxoprolinase (ATP-hydrolyzing) subunit A</fullName>
    </alternativeName>
</protein>
<dbReference type="EMBL" id="BAABGP010000016">
    <property type="protein sequence ID" value="GAA4486796.1"/>
    <property type="molecule type" value="Genomic_DNA"/>
</dbReference>
<keyword evidence="1" id="KW-0067">ATP-binding</keyword>
<evidence type="ECO:0000256" key="1">
    <source>
        <dbReference type="HAMAP-Rule" id="MF_00691"/>
    </source>
</evidence>